<dbReference type="FunFam" id="2.30.42.10:FF:000103">
    <property type="entry name" value="membrane-associated guanylate kinase, WW and PDZ domain-containing protein 1 isoform X2"/>
    <property type="match status" value="1"/>
</dbReference>
<evidence type="ECO:0000313" key="4">
    <source>
        <dbReference type="Proteomes" id="UP000034805"/>
    </source>
</evidence>
<comment type="caution">
    <text evidence="3">The sequence shown here is derived from an EMBL/GenBank/DDBJ whole genome shotgun (WGS) entry which is preliminary data.</text>
</comment>
<feature type="transmembrane region" description="Helical" evidence="1">
    <location>
        <begin position="132"/>
        <end position="153"/>
    </location>
</feature>
<evidence type="ECO:0000313" key="3">
    <source>
        <dbReference type="EMBL" id="KPP80138.1"/>
    </source>
</evidence>
<keyword evidence="1" id="KW-0472">Membrane</keyword>
<proteinExistence type="predicted"/>
<sequence length="181" mass="19500">MSKVIQKKKHWSARLKECAVCRDARGELGVELRGGAENGEFPYIGKVRVRQEEGQLLAEGDLLLEVEGLPVSGLPLYDVLTLVKNCKGPVRLRTVKQAHILTSVLLCGNILAQTTALQPRPFESGSYGCTKLIGFFVTLSPPMALCAVLPVVFSAPVRSCSAAMPAWPKLAAEGLLLESLS</sequence>
<gene>
    <name evidence="3" type="ORF">Z043_100232</name>
</gene>
<dbReference type="SMART" id="SM00228">
    <property type="entry name" value="PDZ"/>
    <property type="match status" value="1"/>
</dbReference>
<keyword evidence="1" id="KW-0812">Transmembrane</keyword>
<reference evidence="3 4" key="1">
    <citation type="submission" date="2015-08" db="EMBL/GenBank/DDBJ databases">
        <title>The genome of the Asian arowana (Scleropages formosus).</title>
        <authorList>
            <person name="Tan M.H."/>
            <person name="Gan H.M."/>
            <person name="Croft L.J."/>
            <person name="Austin C.M."/>
        </authorList>
    </citation>
    <scope>NUCLEOTIDE SEQUENCE [LARGE SCALE GENOMIC DNA]</scope>
    <source>
        <strain evidence="3">Aro1</strain>
    </source>
</reference>
<dbReference type="PANTHER" id="PTHR10316:SF12">
    <property type="entry name" value="MEMBRANE-ASSOCIATED GUANYLATE KINASE, WW AND PDZ DOMAIN-CONTAINING PROTEIN 1"/>
    <property type="match status" value="1"/>
</dbReference>
<feature type="domain" description="PDZ" evidence="2">
    <location>
        <begin position="17"/>
        <end position="98"/>
    </location>
</feature>
<dbReference type="GO" id="GO:0005737">
    <property type="term" value="C:cytoplasm"/>
    <property type="evidence" value="ECO:0007669"/>
    <property type="project" value="TreeGrafter"/>
</dbReference>
<dbReference type="InterPro" id="IPR001478">
    <property type="entry name" value="PDZ"/>
</dbReference>
<dbReference type="EMBL" id="JARO02000047">
    <property type="protein sequence ID" value="KPP80138.1"/>
    <property type="molecule type" value="Genomic_DNA"/>
</dbReference>
<dbReference type="PANTHER" id="PTHR10316">
    <property type="entry name" value="MEMBRANE ASSOCIATED GUANYLATE KINASE-RELATED"/>
    <property type="match status" value="1"/>
</dbReference>
<dbReference type="Gene3D" id="2.30.42.10">
    <property type="match status" value="1"/>
</dbReference>
<organism evidence="3 4">
    <name type="scientific">Scleropages formosus</name>
    <name type="common">Asian bonytongue</name>
    <name type="synonym">Osteoglossum formosum</name>
    <dbReference type="NCBI Taxonomy" id="113540"/>
    <lineage>
        <taxon>Eukaryota</taxon>
        <taxon>Metazoa</taxon>
        <taxon>Chordata</taxon>
        <taxon>Craniata</taxon>
        <taxon>Vertebrata</taxon>
        <taxon>Euteleostomi</taxon>
        <taxon>Actinopterygii</taxon>
        <taxon>Neopterygii</taxon>
        <taxon>Teleostei</taxon>
        <taxon>Osteoglossocephala</taxon>
        <taxon>Osteoglossomorpha</taxon>
        <taxon>Osteoglossiformes</taxon>
        <taxon>Osteoglossidae</taxon>
        <taxon>Scleropages</taxon>
    </lineage>
</organism>
<dbReference type="GO" id="GO:0005911">
    <property type="term" value="C:cell-cell junction"/>
    <property type="evidence" value="ECO:0007669"/>
    <property type="project" value="TreeGrafter"/>
</dbReference>
<evidence type="ECO:0000259" key="2">
    <source>
        <dbReference type="PROSITE" id="PS50106"/>
    </source>
</evidence>
<accession>A0A0P7VEA7</accession>
<protein>
    <recommendedName>
        <fullName evidence="2">PDZ domain-containing protein</fullName>
    </recommendedName>
</protein>
<dbReference type="InterPro" id="IPR036034">
    <property type="entry name" value="PDZ_sf"/>
</dbReference>
<dbReference type="PROSITE" id="PS50106">
    <property type="entry name" value="PDZ"/>
    <property type="match status" value="1"/>
</dbReference>
<name>A0A0P7VEA7_SCLFO</name>
<dbReference type="AlphaFoldDB" id="A0A0P7VEA7"/>
<evidence type="ECO:0000256" key="1">
    <source>
        <dbReference type="SAM" id="Phobius"/>
    </source>
</evidence>
<dbReference type="CDD" id="cd06730">
    <property type="entry name" value="PDZ0_MAGI-1_3-like"/>
    <property type="match status" value="1"/>
</dbReference>
<keyword evidence="1" id="KW-1133">Transmembrane helix</keyword>
<dbReference type="Proteomes" id="UP000034805">
    <property type="component" value="Unassembled WGS sequence"/>
</dbReference>
<dbReference type="SUPFAM" id="SSF50156">
    <property type="entry name" value="PDZ domain-like"/>
    <property type="match status" value="1"/>
</dbReference>
<dbReference type="GO" id="GO:0007165">
    <property type="term" value="P:signal transduction"/>
    <property type="evidence" value="ECO:0007669"/>
    <property type="project" value="TreeGrafter"/>
</dbReference>